<dbReference type="InterPro" id="IPR013046">
    <property type="entry name" value="GpV/Gp45"/>
</dbReference>
<sequence>MATLANMVRVGTVSVIDPDRCAVRVVFPDRDDLVSDFLPVVVLPGEYVLPKVNDRVLCLFLGNGLETGFCLGSFYFNASPPPTTAPEKRGTWYRDGSYIDFDEASGTLAVHAKGKVIIKAASGLEIAGDVHISGNLTVDGSITGGGVSV</sequence>
<name>A0A081NV30_9BACL</name>
<dbReference type="Gene3D" id="6.20.150.10">
    <property type="match status" value="1"/>
</dbReference>
<keyword evidence="2" id="KW-1185">Reference proteome</keyword>
<evidence type="ECO:0000313" key="2">
    <source>
        <dbReference type="Proteomes" id="UP000028123"/>
    </source>
</evidence>
<protein>
    <recommendedName>
        <fullName evidence="3">Baseplate assembly protein</fullName>
    </recommendedName>
</protein>
<proteinExistence type="predicted"/>
<dbReference type="Gene3D" id="2.40.50.230">
    <property type="entry name" value="Gp5 N-terminal domain"/>
    <property type="match status" value="1"/>
</dbReference>
<gene>
    <name evidence="1" type="ORF">ET33_26380</name>
</gene>
<dbReference type="RefSeq" id="WP_036691551.1">
    <property type="nucleotide sequence ID" value="NZ_JNVM01000040.1"/>
</dbReference>
<dbReference type="EMBL" id="JNVM01000040">
    <property type="protein sequence ID" value="KEQ22303.1"/>
    <property type="molecule type" value="Genomic_DNA"/>
</dbReference>
<dbReference type="AlphaFoldDB" id="A0A081NV30"/>
<comment type="caution">
    <text evidence="1">The sequence shown here is derived from an EMBL/GenBank/DDBJ whole genome shotgun (WGS) entry which is preliminary data.</text>
</comment>
<dbReference type="NCBIfam" id="TIGR01644">
    <property type="entry name" value="phage_P2_V"/>
    <property type="match status" value="1"/>
</dbReference>
<dbReference type="InterPro" id="IPR037026">
    <property type="entry name" value="Vgr_OB-fold_dom_sf"/>
</dbReference>
<organism evidence="1 2">
    <name type="scientific">Paenibacillus tyrfis</name>
    <dbReference type="NCBI Taxonomy" id="1501230"/>
    <lineage>
        <taxon>Bacteria</taxon>
        <taxon>Bacillati</taxon>
        <taxon>Bacillota</taxon>
        <taxon>Bacilli</taxon>
        <taxon>Bacillales</taxon>
        <taxon>Paenibacillaceae</taxon>
        <taxon>Paenibacillus</taxon>
    </lineage>
</organism>
<evidence type="ECO:0000313" key="1">
    <source>
        <dbReference type="EMBL" id="KEQ22303.1"/>
    </source>
</evidence>
<accession>A0A081NV30</accession>
<dbReference type="OrthoDB" id="4931325at2"/>
<reference evidence="1 2" key="1">
    <citation type="submission" date="2014-06" db="EMBL/GenBank/DDBJ databases">
        <title>Draft genome sequence of Paenibacillus sp. MSt1.</title>
        <authorList>
            <person name="Aw Y.K."/>
            <person name="Ong K.S."/>
            <person name="Gan H.M."/>
            <person name="Lee S.M."/>
        </authorList>
    </citation>
    <scope>NUCLEOTIDE SEQUENCE [LARGE SCALE GENOMIC DNA]</scope>
    <source>
        <strain evidence="1 2">MSt1</strain>
    </source>
</reference>
<evidence type="ECO:0008006" key="3">
    <source>
        <dbReference type="Google" id="ProtNLM"/>
    </source>
</evidence>
<dbReference type="Proteomes" id="UP000028123">
    <property type="component" value="Unassembled WGS sequence"/>
</dbReference>
<dbReference type="eggNOG" id="COG4540">
    <property type="taxonomic scope" value="Bacteria"/>
</dbReference>